<gene>
    <name evidence="1" type="ORF">QN277_009682</name>
</gene>
<dbReference type="AlphaFoldDB" id="A0AAE1IRN9"/>
<dbReference type="InterPro" id="IPR040286">
    <property type="entry name" value="At3g25440-like"/>
</dbReference>
<comment type="caution">
    <text evidence="1">The sequence shown here is derived from an EMBL/GenBank/DDBJ whole genome shotgun (WGS) entry which is preliminary data.</text>
</comment>
<protein>
    <submittedName>
        <fullName evidence="1">Uncharacterized protein</fullName>
    </submittedName>
</protein>
<evidence type="ECO:0000313" key="1">
    <source>
        <dbReference type="EMBL" id="KAK4254279.1"/>
    </source>
</evidence>
<accession>A0AAE1IRN9</accession>
<reference evidence="1" key="1">
    <citation type="submission" date="2023-10" db="EMBL/GenBank/DDBJ databases">
        <title>Chromosome-level genome of the transformable northern wattle, Acacia crassicarpa.</title>
        <authorList>
            <person name="Massaro I."/>
            <person name="Sinha N.R."/>
            <person name="Poethig S."/>
            <person name="Leichty A.R."/>
        </authorList>
    </citation>
    <scope>NUCLEOTIDE SEQUENCE</scope>
    <source>
        <strain evidence="1">Acra3RX</strain>
        <tissue evidence="1">Leaf</tissue>
    </source>
</reference>
<dbReference type="PANTHER" id="PTHR31426:SF3">
    <property type="entry name" value="OS06G0304500 PROTEIN"/>
    <property type="match status" value="1"/>
</dbReference>
<evidence type="ECO:0000313" key="2">
    <source>
        <dbReference type="Proteomes" id="UP001293593"/>
    </source>
</evidence>
<dbReference type="Proteomes" id="UP001293593">
    <property type="component" value="Unassembled WGS sequence"/>
</dbReference>
<name>A0AAE1IRN9_9FABA</name>
<keyword evidence="2" id="KW-1185">Reference proteome</keyword>
<organism evidence="1 2">
    <name type="scientific">Acacia crassicarpa</name>
    <name type="common">northern wattle</name>
    <dbReference type="NCBI Taxonomy" id="499986"/>
    <lineage>
        <taxon>Eukaryota</taxon>
        <taxon>Viridiplantae</taxon>
        <taxon>Streptophyta</taxon>
        <taxon>Embryophyta</taxon>
        <taxon>Tracheophyta</taxon>
        <taxon>Spermatophyta</taxon>
        <taxon>Magnoliopsida</taxon>
        <taxon>eudicotyledons</taxon>
        <taxon>Gunneridae</taxon>
        <taxon>Pentapetalae</taxon>
        <taxon>rosids</taxon>
        <taxon>fabids</taxon>
        <taxon>Fabales</taxon>
        <taxon>Fabaceae</taxon>
        <taxon>Caesalpinioideae</taxon>
        <taxon>mimosoid clade</taxon>
        <taxon>Acacieae</taxon>
        <taxon>Acacia</taxon>
    </lineage>
</organism>
<sequence>MAADSRRQRGEAKSPRNYSLARHLSRLASLPSSSDSLYIQRSNWLVARCTSNASFEMDTNNDVVRFSLGKKPDKDISLRWFDGFIEGQKRKVKMSRKAKMKELRFYRLKVKKKMNSPNPEVRIRFKLEKARQKQAWLIEKLLKFEVPKTPSGNI</sequence>
<proteinExistence type="predicted"/>
<dbReference type="PANTHER" id="PTHR31426">
    <property type="entry name" value="GROUP II INTRON SPLICING FACTOR CRS1-LIKE"/>
    <property type="match status" value="1"/>
</dbReference>
<dbReference type="EMBL" id="JAWXYG010000014">
    <property type="protein sequence ID" value="KAK4254279.1"/>
    <property type="molecule type" value="Genomic_DNA"/>
</dbReference>